<evidence type="ECO:0000313" key="1">
    <source>
        <dbReference type="EMBL" id="KAJ57431.1"/>
    </source>
</evidence>
<proteinExistence type="predicted"/>
<sequence length="277" mass="30753">MSSGPDTLLPAVASLWIGGSLNWLHELSLASFVWHGHRVVVFYTGPEAPAVPEGVETIPAAEVWDPAENGLADGTPAMLSDIFRLHLLKQTDMIWIDTDMVAVRPLPVADYHVGFEPPGSVNGAVLRLPQDSKTLNQLLDWFADPEWVPPWLGKPQQAEVAAVPPGRRLLKSIQVNRPSLGPRALQYTLRKSGELHHAVEPDVFYPIRGVMTDVFFSGYCGDDTWLTDDTLAVHLYASLVRPYHKNHRPEDNSFIARTARKIGFDLSGLKQQNRGNR</sequence>
<dbReference type="RefSeq" id="WP_035255769.1">
    <property type="nucleotide sequence ID" value="NZ_JFKE01000001.1"/>
</dbReference>
<dbReference type="OrthoDB" id="5354021at2"/>
<dbReference type="Proteomes" id="UP000026249">
    <property type="component" value="Unassembled WGS sequence"/>
</dbReference>
<dbReference type="AlphaFoldDB" id="A0A037ZLZ7"/>
<evidence type="ECO:0008006" key="3">
    <source>
        <dbReference type="Google" id="ProtNLM"/>
    </source>
</evidence>
<keyword evidence="2" id="KW-1185">Reference proteome</keyword>
<comment type="caution">
    <text evidence="1">The sequence shown here is derived from an EMBL/GenBank/DDBJ whole genome shotgun (WGS) entry which is preliminary data.</text>
</comment>
<dbReference type="STRING" id="1454373.ACMU_02700"/>
<gene>
    <name evidence="1" type="ORF">ACMU_02700</name>
</gene>
<dbReference type="InterPro" id="IPR029044">
    <property type="entry name" value="Nucleotide-diphossugar_trans"/>
</dbReference>
<dbReference type="SUPFAM" id="SSF53448">
    <property type="entry name" value="Nucleotide-diphospho-sugar transferases"/>
    <property type="match status" value="1"/>
</dbReference>
<dbReference type="EMBL" id="JFKE01000001">
    <property type="protein sequence ID" value="KAJ57431.1"/>
    <property type="molecule type" value="Genomic_DNA"/>
</dbReference>
<accession>A0A037ZLZ7</accession>
<organism evidence="1 2">
    <name type="scientific">Actibacterium mucosum KCTC 23349</name>
    <dbReference type="NCBI Taxonomy" id="1454373"/>
    <lineage>
        <taxon>Bacteria</taxon>
        <taxon>Pseudomonadati</taxon>
        <taxon>Pseudomonadota</taxon>
        <taxon>Alphaproteobacteria</taxon>
        <taxon>Rhodobacterales</taxon>
        <taxon>Roseobacteraceae</taxon>
        <taxon>Actibacterium</taxon>
    </lineage>
</organism>
<dbReference type="Gene3D" id="3.90.550.20">
    <property type="match status" value="1"/>
</dbReference>
<name>A0A037ZLZ7_9RHOB</name>
<evidence type="ECO:0000313" key="2">
    <source>
        <dbReference type="Proteomes" id="UP000026249"/>
    </source>
</evidence>
<protein>
    <recommendedName>
        <fullName evidence="3">Alpha 1,4-glycosyltransferase domain-containing protein</fullName>
    </recommendedName>
</protein>
<reference evidence="1 2" key="1">
    <citation type="submission" date="2014-03" db="EMBL/GenBank/DDBJ databases">
        <title>Draft Genome Sequence of Actibacterium mucosum KCTC 23349, a Marine Alphaproteobacterium with Complex Ionic Requirements Isolated from Mediterranean Seawater at Malvarrosa Beach, Valencia, Spain.</title>
        <authorList>
            <person name="Arahal D.R."/>
            <person name="Shao Z."/>
            <person name="Lai Q."/>
            <person name="Pujalte M.J."/>
        </authorList>
    </citation>
    <scope>NUCLEOTIDE SEQUENCE [LARGE SCALE GENOMIC DNA]</scope>
    <source>
        <strain evidence="1 2">KCTC 23349</strain>
    </source>
</reference>